<evidence type="ECO:0000256" key="6">
    <source>
        <dbReference type="ARBA" id="ARBA00023004"/>
    </source>
</evidence>
<evidence type="ECO:0000256" key="2">
    <source>
        <dbReference type="ARBA" id="ARBA00022630"/>
    </source>
</evidence>
<evidence type="ECO:0000259" key="8">
    <source>
        <dbReference type="PROSITE" id="PS51085"/>
    </source>
</evidence>
<dbReference type="PANTHER" id="PTHR47354:SF1">
    <property type="entry name" value="CARNITINE MONOOXYGENASE REDUCTASE SUBUNIT"/>
    <property type="match status" value="1"/>
</dbReference>
<dbReference type="Pfam" id="PF00175">
    <property type="entry name" value="NAD_binding_1"/>
    <property type="match status" value="1"/>
</dbReference>
<dbReference type="PROSITE" id="PS51085">
    <property type="entry name" value="2FE2S_FER_2"/>
    <property type="match status" value="1"/>
</dbReference>
<dbReference type="SUPFAM" id="SSF63380">
    <property type="entry name" value="Riboflavin synthase domain-like"/>
    <property type="match status" value="1"/>
</dbReference>
<accession>A0ABX0TA44</accession>
<dbReference type="PROSITE" id="PS00197">
    <property type="entry name" value="2FE2S_FER_1"/>
    <property type="match status" value="1"/>
</dbReference>
<keyword evidence="4" id="KW-0479">Metal-binding</keyword>
<dbReference type="Gene3D" id="3.40.50.80">
    <property type="entry name" value="Nucleotide-binding domain of ferredoxin-NADP reductase (FNR) module"/>
    <property type="match status" value="1"/>
</dbReference>
<dbReference type="Gene3D" id="3.10.20.30">
    <property type="match status" value="1"/>
</dbReference>
<dbReference type="RefSeq" id="WP_341849909.1">
    <property type="nucleotide sequence ID" value="NZ_JAAOYO010000005.1"/>
</dbReference>
<keyword evidence="6" id="KW-0408">Iron</keyword>
<sequence length="323" mass="34205">MSGPGITNGAEARHRMRIADRQRVAEDVVTLDLAPVDGVVLPDWEPGAHVDLEIAPGTERQYSLVTTTPDGHWRVAVLREAAGRGGSVAVHDTLRTGDEVLVGGPRNHFGFDPDRPAVFVAGGIGITPIRAMIAAAEHAGTPWELHYAGRSRDRMAFADELLAAHPDRVVLAAADQAPRLNVVGLLAEPRDAVVYCCGPRSLMDAVETAAAHWPTGSVRVERFEPAADVDAPGESFEVELTLTGTTVTVPADRSLLEVAEDAGAFVLSSCREGTCGTCETPVLEGAVDHRDTVLSPAEQADDRTMMVCVSRAAAGCARLVLEL</sequence>
<dbReference type="EMBL" id="JAAOYO010000005">
    <property type="protein sequence ID" value="NII42345.1"/>
    <property type="molecule type" value="Genomic_DNA"/>
</dbReference>
<dbReference type="InterPro" id="IPR050415">
    <property type="entry name" value="MRET"/>
</dbReference>
<dbReference type="InterPro" id="IPR001433">
    <property type="entry name" value="OxRdtase_FAD/NAD-bd"/>
</dbReference>
<feature type="domain" description="FAD-binding FR-type" evidence="9">
    <location>
        <begin position="11"/>
        <end position="112"/>
    </location>
</feature>
<dbReference type="InterPro" id="IPR001041">
    <property type="entry name" value="2Fe-2S_ferredoxin-type"/>
</dbReference>
<dbReference type="InterPro" id="IPR036010">
    <property type="entry name" value="2Fe-2S_ferredoxin-like_sf"/>
</dbReference>
<evidence type="ECO:0000256" key="3">
    <source>
        <dbReference type="ARBA" id="ARBA00022714"/>
    </source>
</evidence>
<proteinExistence type="predicted"/>
<feature type="domain" description="2Fe-2S ferredoxin-type" evidence="8">
    <location>
        <begin position="236"/>
        <end position="323"/>
    </location>
</feature>
<evidence type="ECO:0000256" key="7">
    <source>
        <dbReference type="ARBA" id="ARBA00023014"/>
    </source>
</evidence>
<reference evidence="10 11" key="1">
    <citation type="submission" date="2020-03" db="EMBL/GenBank/DDBJ databases">
        <title>Above-ground endophytic microbial communities from plants in different locations in the United States.</title>
        <authorList>
            <person name="Frank C."/>
        </authorList>
    </citation>
    <scope>NUCLEOTIDE SEQUENCE [LARGE SCALE GENOMIC DNA]</scope>
    <source>
        <strain evidence="10 11">WW7</strain>
    </source>
</reference>
<dbReference type="InterPro" id="IPR017927">
    <property type="entry name" value="FAD-bd_FR_type"/>
</dbReference>
<evidence type="ECO:0000313" key="11">
    <source>
        <dbReference type="Proteomes" id="UP001318300"/>
    </source>
</evidence>
<evidence type="ECO:0000259" key="9">
    <source>
        <dbReference type="PROSITE" id="PS51384"/>
    </source>
</evidence>
<dbReference type="PANTHER" id="PTHR47354">
    <property type="entry name" value="NADH OXIDOREDUCTASE HCR"/>
    <property type="match status" value="1"/>
</dbReference>
<evidence type="ECO:0000313" key="10">
    <source>
        <dbReference type="EMBL" id="NII42345.1"/>
    </source>
</evidence>
<dbReference type="SUPFAM" id="SSF54292">
    <property type="entry name" value="2Fe-2S ferredoxin-like"/>
    <property type="match status" value="1"/>
</dbReference>
<protein>
    <submittedName>
        <fullName evidence="10">Ferredoxin-NADP reductase</fullName>
    </submittedName>
</protein>
<dbReference type="InterPro" id="IPR039261">
    <property type="entry name" value="FNR_nucleotide-bd"/>
</dbReference>
<comment type="caution">
    <text evidence="10">The sequence shown here is derived from an EMBL/GenBank/DDBJ whole genome shotgun (WGS) entry which is preliminary data.</text>
</comment>
<keyword evidence="7" id="KW-0411">Iron-sulfur</keyword>
<dbReference type="CDD" id="cd06185">
    <property type="entry name" value="PDR_like"/>
    <property type="match status" value="1"/>
</dbReference>
<dbReference type="InterPro" id="IPR012675">
    <property type="entry name" value="Beta-grasp_dom_sf"/>
</dbReference>
<organism evidence="10 11">
    <name type="scientific">Curtobacterium salicis</name>
    <dbReference type="NCBI Taxonomy" id="1779862"/>
    <lineage>
        <taxon>Bacteria</taxon>
        <taxon>Bacillati</taxon>
        <taxon>Actinomycetota</taxon>
        <taxon>Actinomycetes</taxon>
        <taxon>Micrococcales</taxon>
        <taxon>Microbacteriaceae</taxon>
        <taxon>Curtobacterium</taxon>
    </lineage>
</organism>
<dbReference type="InterPro" id="IPR017938">
    <property type="entry name" value="Riboflavin_synthase-like_b-brl"/>
</dbReference>
<evidence type="ECO:0000256" key="4">
    <source>
        <dbReference type="ARBA" id="ARBA00022723"/>
    </source>
</evidence>
<keyword evidence="2" id="KW-0285">Flavoprotein</keyword>
<evidence type="ECO:0000256" key="1">
    <source>
        <dbReference type="ARBA" id="ARBA00001974"/>
    </source>
</evidence>
<gene>
    <name evidence="10" type="ORF">E9228_003014</name>
</gene>
<keyword evidence="5" id="KW-0560">Oxidoreductase</keyword>
<dbReference type="PRINTS" id="PR00409">
    <property type="entry name" value="PHDIOXRDTASE"/>
</dbReference>
<dbReference type="SUPFAM" id="SSF52343">
    <property type="entry name" value="Ferredoxin reductase-like, C-terminal NADP-linked domain"/>
    <property type="match status" value="1"/>
</dbReference>
<keyword evidence="3" id="KW-0001">2Fe-2S</keyword>
<comment type="cofactor">
    <cofactor evidence="1">
        <name>FAD</name>
        <dbReference type="ChEBI" id="CHEBI:57692"/>
    </cofactor>
</comment>
<name>A0ABX0TA44_9MICO</name>
<dbReference type="Gene3D" id="2.40.30.10">
    <property type="entry name" value="Translation factors"/>
    <property type="match status" value="1"/>
</dbReference>
<keyword evidence="11" id="KW-1185">Reference proteome</keyword>
<dbReference type="InterPro" id="IPR006058">
    <property type="entry name" value="2Fe2S_fd_BS"/>
</dbReference>
<dbReference type="PROSITE" id="PS51384">
    <property type="entry name" value="FAD_FR"/>
    <property type="match status" value="1"/>
</dbReference>
<dbReference type="Proteomes" id="UP001318300">
    <property type="component" value="Unassembled WGS sequence"/>
</dbReference>
<dbReference type="CDD" id="cd00207">
    <property type="entry name" value="fer2"/>
    <property type="match status" value="1"/>
</dbReference>
<dbReference type="Pfam" id="PF00111">
    <property type="entry name" value="Fer2"/>
    <property type="match status" value="1"/>
</dbReference>
<evidence type="ECO:0000256" key="5">
    <source>
        <dbReference type="ARBA" id="ARBA00023002"/>
    </source>
</evidence>